<keyword evidence="2" id="KW-0378">Hydrolase</keyword>
<reference evidence="2" key="2">
    <citation type="journal article" date="2021" name="PeerJ">
        <title>Extensive microbial diversity within the chicken gut microbiome revealed by metagenomics and culture.</title>
        <authorList>
            <person name="Gilroy R."/>
            <person name="Ravi A."/>
            <person name="Getino M."/>
            <person name="Pursley I."/>
            <person name="Horton D.L."/>
            <person name="Alikhan N.F."/>
            <person name="Baker D."/>
            <person name="Gharbi K."/>
            <person name="Hall N."/>
            <person name="Watson M."/>
            <person name="Adriaenssens E.M."/>
            <person name="Foster-Nyarko E."/>
            <person name="Jarju S."/>
            <person name="Secka A."/>
            <person name="Antonio M."/>
            <person name="Oren A."/>
            <person name="Chaudhuri R.R."/>
            <person name="La Ragione R."/>
            <person name="Hildebrand F."/>
            <person name="Pallen M.J."/>
        </authorList>
    </citation>
    <scope>NUCLEOTIDE SEQUENCE</scope>
    <source>
        <strain evidence="2">B1-3475</strain>
    </source>
</reference>
<proteinExistence type="predicted"/>
<name>A0A9D9HK89_9BACT</name>
<comment type="caution">
    <text evidence="2">The sequence shown here is derived from an EMBL/GenBank/DDBJ whole genome shotgun (WGS) entry which is preliminary data.</text>
</comment>
<dbReference type="EMBL" id="JADIMK010000029">
    <property type="protein sequence ID" value="MBO8455370.1"/>
    <property type="molecule type" value="Genomic_DNA"/>
</dbReference>
<accession>A0A9D9HK89</accession>
<feature type="domain" description="Dienelactone hydrolase" evidence="1">
    <location>
        <begin position="100"/>
        <end position="302"/>
    </location>
</feature>
<dbReference type="PANTHER" id="PTHR22946:SF8">
    <property type="entry name" value="ACETYL XYLAN ESTERASE DOMAIN-CONTAINING PROTEIN"/>
    <property type="match status" value="1"/>
</dbReference>
<dbReference type="AlphaFoldDB" id="A0A9D9HK89"/>
<dbReference type="Proteomes" id="UP000823617">
    <property type="component" value="Unassembled WGS sequence"/>
</dbReference>
<protein>
    <submittedName>
        <fullName evidence="2">Dienelactone hydrolase family protein</fullName>
    </submittedName>
</protein>
<dbReference type="InterPro" id="IPR050261">
    <property type="entry name" value="FrsA_esterase"/>
</dbReference>
<evidence type="ECO:0000313" key="2">
    <source>
        <dbReference type="EMBL" id="MBO8455370.1"/>
    </source>
</evidence>
<organism evidence="2 3">
    <name type="scientific">Candidatus Cryptobacteroides intestinigallinarum</name>
    <dbReference type="NCBI Taxonomy" id="2840767"/>
    <lineage>
        <taxon>Bacteria</taxon>
        <taxon>Pseudomonadati</taxon>
        <taxon>Bacteroidota</taxon>
        <taxon>Bacteroidia</taxon>
        <taxon>Bacteroidales</taxon>
        <taxon>Candidatus Cryptobacteroides</taxon>
    </lineage>
</organism>
<sequence length="353" mass="38838">MATCLTSAVLLSSCRPSHDAFLKVLSVEDRGSYECRSVVIVTTARDSIPASLLVPELSPGKRYPAVLMLHDHGARFDIGKEKLASPPEGCPDYLRRSSEEWTGRYFDGAYMADSLASQGYVVLVPDALYWGSRSSSDARRWSELKFGGCSSVKGELLPEDKDAIKVLKQKVFDAQKDVYDSLMTSSGVEWARKILHDDMTAASVLASLPFVDRDRTGAFGFSMGAHRCWLLSAFSDDIRFGAAVCWMLMKADYDSSSVSDLSMRIRKLRDSLDFPDIAGLACPKPMLFINGRTDHLFPEASAAEAFRRISEIYSVHGVPGMAVTSFSDGGHHCGREVQDSVYAFFARCVSADE</sequence>
<reference evidence="2" key="1">
    <citation type="submission" date="2020-10" db="EMBL/GenBank/DDBJ databases">
        <authorList>
            <person name="Gilroy R."/>
        </authorList>
    </citation>
    <scope>NUCLEOTIDE SEQUENCE</scope>
    <source>
        <strain evidence="2">B1-3475</strain>
    </source>
</reference>
<evidence type="ECO:0000259" key="1">
    <source>
        <dbReference type="Pfam" id="PF01738"/>
    </source>
</evidence>
<dbReference type="PANTHER" id="PTHR22946">
    <property type="entry name" value="DIENELACTONE HYDROLASE DOMAIN-CONTAINING PROTEIN-RELATED"/>
    <property type="match status" value="1"/>
</dbReference>
<dbReference type="InterPro" id="IPR002925">
    <property type="entry name" value="Dienelactn_hydro"/>
</dbReference>
<dbReference type="SUPFAM" id="SSF53474">
    <property type="entry name" value="alpha/beta-Hydrolases"/>
    <property type="match status" value="1"/>
</dbReference>
<evidence type="ECO:0000313" key="3">
    <source>
        <dbReference type="Proteomes" id="UP000823617"/>
    </source>
</evidence>
<dbReference type="Pfam" id="PF01738">
    <property type="entry name" value="DLH"/>
    <property type="match status" value="1"/>
</dbReference>
<dbReference type="GO" id="GO:0016787">
    <property type="term" value="F:hydrolase activity"/>
    <property type="evidence" value="ECO:0007669"/>
    <property type="project" value="UniProtKB-KW"/>
</dbReference>
<dbReference type="Gene3D" id="3.40.50.1820">
    <property type="entry name" value="alpha/beta hydrolase"/>
    <property type="match status" value="1"/>
</dbReference>
<gene>
    <name evidence="2" type="ORF">IAC08_03060</name>
</gene>
<dbReference type="InterPro" id="IPR029058">
    <property type="entry name" value="AB_hydrolase_fold"/>
</dbReference>